<keyword evidence="11 16" id="KW-0067">ATP-binding</keyword>
<keyword evidence="12 16" id="KW-0630">Potassium</keyword>
<name>A0A9D2ILP0_9BACT</name>
<gene>
    <name evidence="16" type="primary">coaX</name>
    <name evidence="17" type="ORF">H9816_06110</name>
</gene>
<comment type="pathway">
    <text evidence="4 16">Cofactor biosynthesis; coenzyme A biosynthesis; CoA from (R)-pantothenate: step 1/5.</text>
</comment>
<dbReference type="PANTHER" id="PTHR34265">
    <property type="entry name" value="TYPE III PANTOTHENATE KINASE"/>
    <property type="match status" value="1"/>
</dbReference>
<reference evidence="17" key="2">
    <citation type="submission" date="2021-04" db="EMBL/GenBank/DDBJ databases">
        <authorList>
            <person name="Gilroy R."/>
        </authorList>
    </citation>
    <scope>NUCLEOTIDE SEQUENCE</scope>
    <source>
        <strain evidence="17">ChiHjej11B10-19426</strain>
    </source>
</reference>
<feature type="binding site" evidence="16">
    <location>
        <begin position="94"/>
        <end position="97"/>
    </location>
    <ligand>
        <name>substrate</name>
    </ligand>
</feature>
<dbReference type="GO" id="GO:0015937">
    <property type="term" value="P:coenzyme A biosynthetic process"/>
    <property type="evidence" value="ECO:0007669"/>
    <property type="project" value="UniProtKB-UniRule"/>
</dbReference>
<comment type="similarity">
    <text evidence="14 16">Belongs to the type III pantothenate kinase family.</text>
</comment>
<evidence type="ECO:0000313" key="18">
    <source>
        <dbReference type="Proteomes" id="UP000824014"/>
    </source>
</evidence>
<evidence type="ECO:0000256" key="1">
    <source>
        <dbReference type="ARBA" id="ARBA00001206"/>
    </source>
</evidence>
<comment type="cofactor">
    <cofactor evidence="2">
        <name>K(+)</name>
        <dbReference type="ChEBI" id="CHEBI:29103"/>
    </cofactor>
</comment>
<evidence type="ECO:0000256" key="6">
    <source>
        <dbReference type="ARBA" id="ARBA00012102"/>
    </source>
</evidence>
<keyword evidence="7 16" id="KW-0963">Cytoplasm</keyword>
<evidence type="ECO:0000256" key="9">
    <source>
        <dbReference type="ARBA" id="ARBA00022741"/>
    </source>
</evidence>
<feature type="binding site" evidence="16">
    <location>
        <position position="120"/>
    </location>
    <ligand>
        <name>ATP</name>
        <dbReference type="ChEBI" id="CHEBI:30616"/>
    </ligand>
</feature>
<dbReference type="GO" id="GO:0004594">
    <property type="term" value="F:pantothenate kinase activity"/>
    <property type="evidence" value="ECO:0007669"/>
    <property type="project" value="UniProtKB-UniRule"/>
</dbReference>
<dbReference type="Pfam" id="PF03309">
    <property type="entry name" value="Pan_kinase"/>
    <property type="match status" value="1"/>
</dbReference>
<dbReference type="GO" id="GO:0046872">
    <property type="term" value="F:metal ion binding"/>
    <property type="evidence" value="ECO:0007669"/>
    <property type="project" value="UniProtKB-KW"/>
</dbReference>
<dbReference type="SUPFAM" id="SSF53067">
    <property type="entry name" value="Actin-like ATPase domain"/>
    <property type="match status" value="2"/>
</dbReference>
<evidence type="ECO:0000256" key="13">
    <source>
        <dbReference type="ARBA" id="ARBA00022993"/>
    </source>
</evidence>
<accession>A0A9D2ILP0</accession>
<feature type="binding site" evidence="16">
    <location>
        <position position="117"/>
    </location>
    <ligand>
        <name>K(+)</name>
        <dbReference type="ChEBI" id="CHEBI:29103"/>
    </ligand>
</feature>
<dbReference type="Proteomes" id="UP000824014">
    <property type="component" value="Unassembled WGS sequence"/>
</dbReference>
<keyword evidence="10 16" id="KW-0418">Kinase</keyword>
<dbReference type="GO" id="GO:0005737">
    <property type="term" value="C:cytoplasm"/>
    <property type="evidence" value="ECO:0007669"/>
    <property type="project" value="UniProtKB-SubCell"/>
</dbReference>
<dbReference type="HAMAP" id="MF_01274">
    <property type="entry name" value="Pantothen_kinase_3"/>
    <property type="match status" value="1"/>
</dbReference>
<evidence type="ECO:0000256" key="11">
    <source>
        <dbReference type="ARBA" id="ARBA00022840"/>
    </source>
</evidence>
<dbReference type="NCBIfam" id="TIGR00671">
    <property type="entry name" value="baf"/>
    <property type="match status" value="1"/>
</dbReference>
<reference evidence="17" key="1">
    <citation type="journal article" date="2021" name="PeerJ">
        <title>Extensive microbial diversity within the chicken gut microbiome revealed by metagenomics and culture.</title>
        <authorList>
            <person name="Gilroy R."/>
            <person name="Ravi A."/>
            <person name="Getino M."/>
            <person name="Pursley I."/>
            <person name="Horton D.L."/>
            <person name="Alikhan N.F."/>
            <person name="Baker D."/>
            <person name="Gharbi K."/>
            <person name="Hall N."/>
            <person name="Watson M."/>
            <person name="Adriaenssens E.M."/>
            <person name="Foster-Nyarko E."/>
            <person name="Jarju S."/>
            <person name="Secka A."/>
            <person name="Antonio M."/>
            <person name="Oren A."/>
            <person name="Chaudhuri R.R."/>
            <person name="La Ragione R."/>
            <person name="Hildebrand F."/>
            <person name="Pallen M.J."/>
        </authorList>
    </citation>
    <scope>NUCLEOTIDE SEQUENCE</scope>
    <source>
        <strain evidence="17">ChiHjej11B10-19426</strain>
    </source>
</reference>
<dbReference type="InterPro" id="IPR004619">
    <property type="entry name" value="Type_III_PanK"/>
</dbReference>
<keyword evidence="8 16" id="KW-0808">Transferase</keyword>
<evidence type="ECO:0000256" key="2">
    <source>
        <dbReference type="ARBA" id="ARBA00001958"/>
    </source>
</evidence>
<evidence type="ECO:0000256" key="16">
    <source>
        <dbReference type="HAMAP-Rule" id="MF_01274"/>
    </source>
</evidence>
<protein>
    <recommendedName>
        <fullName evidence="15 16">Type III pantothenate kinase</fullName>
        <ecNumber evidence="6 16">2.7.1.33</ecNumber>
    </recommendedName>
    <alternativeName>
        <fullName evidence="16">PanK-III</fullName>
    </alternativeName>
    <alternativeName>
        <fullName evidence="16">Pantothenic acid kinase</fullName>
    </alternativeName>
</protein>
<comment type="catalytic activity">
    <reaction evidence="1 16">
        <text>(R)-pantothenate + ATP = (R)-4'-phosphopantothenate + ADP + H(+)</text>
        <dbReference type="Rhea" id="RHEA:16373"/>
        <dbReference type="ChEBI" id="CHEBI:10986"/>
        <dbReference type="ChEBI" id="CHEBI:15378"/>
        <dbReference type="ChEBI" id="CHEBI:29032"/>
        <dbReference type="ChEBI" id="CHEBI:30616"/>
        <dbReference type="ChEBI" id="CHEBI:456216"/>
        <dbReference type="EC" id="2.7.1.33"/>
    </reaction>
</comment>
<comment type="caution">
    <text evidence="17">The sequence shown here is derived from an EMBL/GenBank/DDBJ whole genome shotgun (WGS) entry which is preliminary data.</text>
</comment>
<feature type="binding site" evidence="16">
    <location>
        <position position="176"/>
    </location>
    <ligand>
        <name>substrate</name>
    </ligand>
</feature>
<evidence type="ECO:0000256" key="10">
    <source>
        <dbReference type="ARBA" id="ARBA00022777"/>
    </source>
</evidence>
<dbReference type="EMBL" id="DXCC01000020">
    <property type="protein sequence ID" value="HIZ15466.1"/>
    <property type="molecule type" value="Genomic_DNA"/>
</dbReference>
<evidence type="ECO:0000256" key="7">
    <source>
        <dbReference type="ARBA" id="ARBA00022490"/>
    </source>
</evidence>
<dbReference type="CDD" id="cd24015">
    <property type="entry name" value="ASKHA_NBD_PanK-III"/>
    <property type="match status" value="1"/>
</dbReference>
<feature type="active site" description="Proton acceptor" evidence="16">
    <location>
        <position position="96"/>
    </location>
</feature>
<evidence type="ECO:0000256" key="5">
    <source>
        <dbReference type="ARBA" id="ARBA00011738"/>
    </source>
</evidence>
<sequence>MNLIVDIGNSRLKAVLMDDGVVARRWVAEACGVEQLEELLVACPRVERAIVASTCAVDPAYAACLRRRADFVVDFDNRTPIPLRNGYGSPATLGADRLAAAVGGVTLWPGRNLFIVDFGSAITLDVVTADGVYRGGSISPGLAMRFRALHDYTGRLPLIGIEEYRDYREGTVPATTREAMAVGVIEGIVAEVGEWMRRYGRNHAGLVTIFTGGDAAFFEKRFKSTIFANHDLVLTGLNTILNYNAEQKNRL</sequence>
<evidence type="ECO:0000256" key="8">
    <source>
        <dbReference type="ARBA" id="ARBA00022679"/>
    </source>
</evidence>
<comment type="subunit">
    <text evidence="5 16">Homodimer.</text>
</comment>
<evidence type="ECO:0000256" key="12">
    <source>
        <dbReference type="ARBA" id="ARBA00022958"/>
    </source>
</evidence>
<keyword evidence="16" id="KW-0479">Metal-binding</keyword>
<evidence type="ECO:0000256" key="15">
    <source>
        <dbReference type="ARBA" id="ARBA00040883"/>
    </source>
</evidence>
<dbReference type="GO" id="GO:0005524">
    <property type="term" value="F:ATP binding"/>
    <property type="evidence" value="ECO:0007669"/>
    <property type="project" value="UniProtKB-UniRule"/>
</dbReference>
<organism evidence="17 18">
    <name type="scientific">Candidatus Tidjanibacter faecipullorum</name>
    <dbReference type="NCBI Taxonomy" id="2838766"/>
    <lineage>
        <taxon>Bacteria</taxon>
        <taxon>Pseudomonadati</taxon>
        <taxon>Bacteroidota</taxon>
        <taxon>Bacteroidia</taxon>
        <taxon>Bacteroidales</taxon>
        <taxon>Rikenellaceae</taxon>
        <taxon>Tidjanibacter</taxon>
    </lineage>
</organism>
<dbReference type="EC" id="2.7.1.33" evidence="6 16"/>
<dbReference type="PANTHER" id="PTHR34265:SF1">
    <property type="entry name" value="TYPE III PANTOTHENATE KINASE"/>
    <property type="match status" value="1"/>
</dbReference>
<dbReference type="AlphaFoldDB" id="A0A9D2ILP0"/>
<feature type="binding site" evidence="16">
    <location>
        <begin position="6"/>
        <end position="13"/>
    </location>
    <ligand>
        <name>ATP</name>
        <dbReference type="ChEBI" id="CHEBI:30616"/>
    </ligand>
</feature>
<evidence type="ECO:0000313" key="17">
    <source>
        <dbReference type="EMBL" id="HIZ15466.1"/>
    </source>
</evidence>
<evidence type="ECO:0000256" key="14">
    <source>
        <dbReference type="ARBA" id="ARBA00038036"/>
    </source>
</evidence>
<comment type="function">
    <text evidence="16">Catalyzes the phosphorylation of pantothenate (Pan), the first step in CoA biosynthesis.</text>
</comment>
<proteinExistence type="inferred from homology"/>
<comment type="cofactor">
    <cofactor evidence="16">
        <name>NH4(+)</name>
        <dbReference type="ChEBI" id="CHEBI:28938"/>
    </cofactor>
    <cofactor evidence="16">
        <name>K(+)</name>
        <dbReference type="ChEBI" id="CHEBI:29103"/>
    </cofactor>
    <text evidence="16">A monovalent cation. Ammonium or potassium.</text>
</comment>
<evidence type="ECO:0000256" key="4">
    <source>
        <dbReference type="ARBA" id="ARBA00005225"/>
    </source>
</evidence>
<comment type="subcellular location">
    <subcellularLocation>
        <location evidence="3 16">Cytoplasm</location>
    </subcellularLocation>
</comment>
<keyword evidence="13 16" id="KW-0173">Coenzyme A biosynthesis</keyword>
<evidence type="ECO:0000256" key="3">
    <source>
        <dbReference type="ARBA" id="ARBA00004496"/>
    </source>
</evidence>
<feature type="binding site" evidence="16">
    <location>
        <position position="87"/>
    </location>
    <ligand>
        <name>substrate</name>
    </ligand>
</feature>
<dbReference type="InterPro" id="IPR043129">
    <property type="entry name" value="ATPase_NBD"/>
</dbReference>
<dbReference type="Gene3D" id="3.30.420.40">
    <property type="match status" value="2"/>
</dbReference>
<keyword evidence="9 16" id="KW-0547">Nucleotide-binding</keyword>